<protein>
    <recommendedName>
        <fullName evidence="3">HTH bat-type domain-containing protein</fullName>
    </recommendedName>
</protein>
<keyword evidence="2" id="KW-0804">Transcription</keyword>
<accession>A0A0W1R318</accession>
<proteinExistence type="predicted"/>
<dbReference type="InterPro" id="IPR007050">
    <property type="entry name" value="HTH_bacterioopsin"/>
</dbReference>
<dbReference type="PANTHER" id="PTHR34236">
    <property type="entry name" value="DIMETHYL SULFOXIDE REDUCTASE TRANSCRIPTIONAL ACTIVATOR"/>
    <property type="match status" value="1"/>
</dbReference>
<dbReference type="OrthoDB" id="165911at2157"/>
<name>A0A0W1R318_9EURY</name>
<organism evidence="4 5">
    <name type="scientific">Haloprofundus marisrubri</name>
    <dbReference type="NCBI Taxonomy" id="1514971"/>
    <lineage>
        <taxon>Archaea</taxon>
        <taxon>Methanobacteriati</taxon>
        <taxon>Methanobacteriota</taxon>
        <taxon>Stenosarchaea group</taxon>
        <taxon>Halobacteria</taxon>
        <taxon>Halobacteriales</taxon>
        <taxon>Haloferacaceae</taxon>
        <taxon>Haloprofundus</taxon>
    </lineage>
</organism>
<dbReference type="EMBL" id="LOPU01000040">
    <property type="protein sequence ID" value="KTG07705.1"/>
    <property type="molecule type" value="Genomic_DNA"/>
</dbReference>
<evidence type="ECO:0000256" key="1">
    <source>
        <dbReference type="ARBA" id="ARBA00023015"/>
    </source>
</evidence>
<dbReference type="PANTHER" id="PTHR34236:SF1">
    <property type="entry name" value="DIMETHYL SULFOXIDE REDUCTASE TRANSCRIPTIONAL ACTIVATOR"/>
    <property type="match status" value="1"/>
</dbReference>
<evidence type="ECO:0000313" key="5">
    <source>
        <dbReference type="Proteomes" id="UP000054387"/>
    </source>
</evidence>
<dbReference type="RefSeq" id="WP_058583536.1">
    <property type="nucleotide sequence ID" value="NZ_LOPU01000040.1"/>
</dbReference>
<keyword evidence="1" id="KW-0805">Transcription regulation</keyword>
<keyword evidence="5" id="KW-1185">Reference proteome</keyword>
<evidence type="ECO:0000256" key="2">
    <source>
        <dbReference type="ARBA" id="ARBA00023163"/>
    </source>
</evidence>
<sequence length="243" mass="27142">MSTVGPNELSGSDSGYKQVRLKIRHPGCWTLDTTSECAGTRVIEKSLYPSEDDITADLILIAEGDVSLSEFVETIDSHDVVDSVTILKQTETRARVLVVYERTSSIVPSMANTGFVPIVPVQVYGGYEYWTMMARTDRLGTIIETLQQNFDVTIEAIHGFTEDSPVEFDNICDQISSELSPRQRECLLAAAANGYYEWPRQTSAKEIAGELDISGPTFLEHLRIGEHKIMQHVLQQLERTPEL</sequence>
<dbReference type="Pfam" id="PF04967">
    <property type="entry name" value="HTH_10"/>
    <property type="match status" value="1"/>
</dbReference>
<comment type="caution">
    <text evidence="4">The sequence shown here is derived from an EMBL/GenBank/DDBJ whole genome shotgun (WGS) entry which is preliminary data.</text>
</comment>
<gene>
    <name evidence="4" type="ORF">AUR64_02365</name>
</gene>
<dbReference type="Proteomes" id="UP000054387">
    <property type="component" value="Unassembled WGS sequence"/>
</dbReference>
<dbReference type="InterPro" id="IPR036388">
    <property type="entry name" value="WH-like_DNA-bd_sf"/>
</dbReference>
<evidence type="ECO:0000259" key="3">
    <source>
        <dbReference type="Pfam" id="PF04967"/>
    </source>
</evidence>
<dbReference type="STRING" id="1514971.AUR64_02365"/>
<feature type="domain" description="HTH bat-type" evidence="3">
    <location>
        <begin position="179"/>
        <end position="230"/>
    </location>
</feature>
<dbReference type="AlphaFoldDB" id="A0A0W1R318"/>
<reference evidence="4 5" key="1">
    <citation type="submission" date="2015-12" db="EMBL/GenBank/DDBJ databases">
        <title>Haloprofundus marisrubri gen. nov., sp. nov., an extremely halophilic archaeon isolated from the Discovery deep brine-seawater interface in the Red Sea.</title>
        <authorList>
            <person name="Zhang G."/>
            <person name="Stingl U."/>
            <person name="Rashid M."/>
        </authorList>
    </citation>
    <scope>NUCLEOTIDE SEQUENCE [LARGE SCALE GENOMIC DNA]</scope>
    <source>
        <strain evidence="4 5">SB9</strain>
    </source>
</reference>
<dbReference type="Gene3D" id="1.10.10.10">
    <property type="entry name" value="Winged helix-like DNA-binding domain superfamily/Winged helix DNA-binding domain"/>
    <property type="match status" value="1"/>
</dbReference>
<evidence type="ECO:0000313" key="4">
    <source>
        <dbReference type="EMBL" id="KTG07705.1"/>
    </source>
</evidence>